<comment type="caution">
    <text evidence="2">The sequence shown here is derived from an EMBL/GenBank/DDBJ whole genome shotgun (WGS) entry which is preliminary data.</text>
</comment>
<accession>A0A918QC14</accession>
<reference evidence="2" key="1">
    <citation type="journal article" date="2014" name="Int. J. Syst. Evol. Microbiol.">
        <title>Complete genome sequence of Corynebacterium casei LMG S-19264T (=DSM 44701T), isolated from a smear-ripened cheese.</title>
        <authorList>
            <consortium name="US DOE Joint Genome Institute (JGI-PGF)"/>
            <person name="Walter F."/>
            <person name="Albersmeier A."/>
            <person name="Kalinowski J."/>
            <person name="Ruckert C."/>
        </authorList>
    </citation>
    <scope>NUCLEOTIDE SEQUENCE</scope>
    <source>
        <strain evidence="2">KCTC 32296</strain>
    </source>
</reference>
<keyword evidence="3" id="KW-1185">Reference proteome</keyword>
<feature type="transmembrane region" description="Helical" evidence="1">
    <location>
        <begin position="178"/>
        <end position="199"/>
    </location>
</feature>
<evidence type="ECO:0000313" key="2">
    <source>
        <dbReference type="EMBL" id="GGZ41461.1"/>
    </source>
</evidence>
<name>A0A918QC14_9CAUL</name>
<dbReference type="AlphaFoldDB" id="A0A918QC14"/>
<reference evidence="2" key="2">
    <citation type="submission" date="2020-09" db="EMBL/GenBank/DDBJ databases">
        <authorList>
            <person name="Sun Q."/>
            <person name="Kim S."/>
        </authorList>
    </citation>
    <scope>NUCLEOTIDE SEQUENCE</scope>
    <source>
        <strain evidence="2">KCTC 32296</strain>
    </source>
</reference>
<keyword evidence="1" id="KW-0472">Membrane</keyword>
<evidence type="ECO:0000313" key="3">
    <source>
        <dbReference type="Proteomes" id="UP000662572"/>
    </source>
</evidence>
<sequence>MKSGKISALGIVAVLAGFAFVIGSRRVGEADLRWMRWEAPPEASLTVAQGYFYPQAHDLQCKPPGCRQAELLFKPDGGEAIELNCEPFPAINTCLYDREGTGDNLWIAGKTVEIKYYDRWPGQRTDEYMLMAISQNGKAVMRYDDRVASVRSTATNERIRGGRRSGDLYFYRWVGRSFYFQLTIWGGIVGAGASAALLIRHIIRVRRRRSEI</sequence>
<dbReference type="Proteomes" id="UP000662572">
    <property type="component" value="Unassembled WGS sequence"/>
</dbReference>
<keyword evidence="1" id="KW-0812">Transmembrane</keyword>
<proteinExistence type="predicted"/>
<dbReference type="RefSeq" id="WP_189488077.1">
    <property type="nucleotide sequence ID" value="NZ_BMZB01000005.1"/>
</dbReference>
<evidence type="ECO:0000256" key="1">
    <source>
        <dbReference type="SAM" id="Phobius"/>
    </source>
</evidence>
<organism evidence="2 3">
    <name type="scientific">Asticcacaulis endophyticus</name>
    <dbReference type="NCBI Taxonomy" id="1395890"/>
    <lineage>
        <taxon>Bacteria</taxon>
        <taxon>Pseudomonadati</taxon>
        <taxon>Pseudomonadota</taxon>
        <taxon>Alphaproteobacteria</taxon>
        <taxon>Caulobacterales</taxon>
        <taxon>Caulobacteraceae</taxon>
        <taxon>Asticcacaulis</taxon>
    </lineage>
</organism>
<keyword evidence="1" id="KW-1133">Transmembrane helix</keyword>
<gene>
    <name evidence="2" type="ORF">GCM10011273_30100</name>
</gene>
<protein>
    <submittedName>
        <fullName evidence="2">Uncharacterized protein</fullName>
    </submittedName>
</protein>
<dbReference type="EMBL" id="BMZB01000005">
    <property type="protein sequence ID" value="GGZ41461.1"/>
    <property type="molecule type" value="Genomic_DNA"/>
</dbReference>